<reference evidence="2" key="1">
    <citation type="journal article" date="2014" name="Nat. Genet.">
        <title>Genome of the human hookworm Necator americanus.</title>
        <authorList>
            <person name="Tang Y.T."/>
            <person name="Gao X."/>
            <person name="Rosa B.A."/>
            <person name="Abubucker S."/>
            <person name="Hallsworth-Pepin K."/>
            <person name="Martin J."/>
            <person name="Tyagi R."/>
            <person name="Heizer E."/>
            <person name="Zhang X."/>
            <person name="Bhonagiri-Palsikar V."/>
            <person name="Minx P."/>
            <person name="Warren W.C."/>
            <person name="Wang Q."/>
            <person name="Zhan B."/>
            <person name="Hotez P.J."/>
            <person name="Sternberg P.W."/>
            <person name="Dougall A."/>
            <person name="Gaze S.T."/>
            <person name="Mulvenna J."/>
            <person name="Sotillo J."/>
            <person name="Ranganathan S."/>
            <person name="Rabelo E.M."/>
            <person name="Wilson R.K."/>
            <person name="Felgner P.L."/>
            <person name="Bethony J."/>
            <person name="Hawdon J.M."/>
            <person name="Gasser R.B."/>
            <person name="Loukas A."/>
            <person name="Mitreva M."/>
        </authorList>
    </citation>
    <scope>NUCLEOTIDE SEQUENCE [LARGE SCALE GENOMIC DNA]</scope>
</reference>
<evidence type="ECO:0000313" key="1">
    <source>
        <dbReference type="EMBL" id="ETN77272.1"/>
    </source>
</evidence>
<dbReference type="EMBL" id="KI660181">
    <property type="protein sequence ID" value="ETN77272.1"/>
    <property type="molecule type" value="Genomic_DNA"/>
</dbReference>
<protein>
    <submittedName>
        <fullName evidence="1">Uncharacterized protein</fullName>
    </submittedName>
</protein>
<accession>W2T8H6</accession>
<dbReference type="Proteomes" id="UP000053676">
    <property type="component" value="Unassembled WGS sequence"/>
</dbReference>
<proteinExistence type="predicted"/>
<keyword evidence="2" id="KW-1185">Reference proteome</keyword>
<dbReference type="AlphaFoldDB" id="W2T8H6"/>
<sequence length="130" mass="14952">MYKVKATENVSSDTRTIEETEWTYCIDASSSKESHRRSRSLLGNDKIHVMCGGSCVVLTWARRPARCLRCINSKVTPALPLRAYRLSSHQSSSNLRMRQRTDTPSAEITRRDLILRNEYLVHINLILCQQ</sequence>
<name>W2T8H6_NECAM</name>
<organism evidence="1 2">
    <name type="scientific">Necator americanus</name>
    <name type="common">Human hookworm</name>
    <dbReference type="NCBI Taxonomy" id="51031"/>
    <lineage>
        <taxon>Eukaryota</taxon>
        <taxon>Metazoa</taxon>
        <taxon>Ecdysozoa</taxon>
        <taxon>Nematoda</taxon>
        <taxon>Chromadorea</taxon>
        <taxon>Rhabditida</taxon>
        <taxon>Rhabditina</taxon>
        <taxon>Rhabditomorpha</taxon>
        <taxon>Strongyloidea</taxon>
        <taxon>Ancylostomatidae</taxon>
        <taxon>Bunostominae</taxon>
        <taxon>Necator</taxon>
    </lineage>
</organism>
<gene>
    <name evidence="1" type="ORF">NECAME_11165</name>
</gene>
<evidence type="ECO:0000313" key="2">
    <source>
        <dbReference type="Proteomes" id="UP000053676"/>
    </source>
</evidence>
<dbReference type="KEGG" id="nai:NECAME_11165"/>